<dbReference type="Gene3D" id="3.40.50.150">
    <property type="entry name" value="Vaccinia Virus protein VP39"/>
    <property type="match status" value="1"/>
</dbReference>
<dbReference type="InterPro" id="IPR014777">
    <property type="entry name" value="4pyrrole_Mease_sub1"/>
</dbReference>
<dbReference type="SUPFAM" id="SSF53335">
    <property type="entry name" value="S-adenosyl-L-methionine-dependent methyltransferases"/>
    <property type="match status" value="1"/>
</dbReference>
<evidence type="ECO:0000259" key="6">
    <source>
        <dbReference type="Pfam" id="PF00590"/>
    </source>
</evidence>
<keyword evidence="4" id="KW-0808">Transferase</keyword>
<dbReference type="Pfam" id="PF00590">
    <property type="entry name" value="TP_methylase"/>
    <property type="match status" value="1"/>
</dbReference>
<gene>
    <name evidence="7" type="primary">cbiE</name>
    <name evidence="7" type="ORF">FE840_014295</name>
</gene>
<organism evidence="7 8">
    <name type="scientific">Peteryoungia desertarenae</name>
    <dbReference type="NCBI Taxonomy" id="1813451"/>
    <lineage>
        <taxon>Bacteria</taxon>
        <taxon>Pseudomonadati</taxon>
        <taxon>Pseudomonadota</taxon>
        <taxon>Alphaproteobacteria</taxon>
        <taxon>Hyphomicrobiales</taxon>
        <taxon>Rhizobiaceae</taxon>
        <taxon>Peteryoungia</taxon>
    </lineage>
</organism>
<dbReference type="CDD" id="cd11644">
    <property type="entry name" value="Precorrin-6Y-MT"/>
    <property type="match status" value="1"/>
</dbReference>
<evidence type="ECO:0000256" key="5">
    <source>
        <dbReference type="ARBA" id="ARBA00022691"/>
    </source>
</evidence>
<dbReference type="InterPro" id="IPR029063">
    <property type="entry name" value="SAM-dependent_MTases_sf"/>
</dbReference>
<keyword evidence="8" id="KW-1185">Reference proteome</keyword>
<dbReference type="InterPro" id="IPR000878">
    <property type="entry name" value="4pyrrol_Mease"/>
</dbReference>
<proteinExistence type="predicted"/>
<keyword evidence="3" id="KW-0489">Methyltransferase</keyword>
<dbReference type="InterPro" id="IPR006365">
    <property type="entry name" value="Cbl_synth_CobL"/>
</dbReference>
<accession>A0ABX6QQS8</accession>
<evidence type="ECO:0000256" key="1">
    <source>
        <dbReference type="ARBA" id="ARBA00004953"/>
    </source>
</evidence>
<dbReference type="InterPro" id="IPR012818">
    <property type="entry name" value="CbiE"/>
</dbReference>
<dbReference type="InterPro" id="IPR035996">
    <property type="entry name" value="4pyrrol_Methylase_sf"/>
</dbReference>
<dbReference type="RefSeq" id="WP_138286167.1">
    <property type="nucleotide sequence ID" value="NZ_CP058350.1"/>
</dbReference>
<evidence type="ECO:0000313" key="7">
    <source>
        <dbReference type="EMBL" id="QLF70612.1"/>
    </source>
</evidence>
<evidence type="ECO:0000256" key="2">
    <source>
        <dbReference type="ARBA" id="ARBA00022573"/>
    </source>
</evidence>
<protein>
    <submittedName>
        <fullName evidence="7">Precorrin-6y C5,15-methyltransferase (Decarboxylating) subunit CbiE</fullName>
    </submittedName>
</protein>
<evidence type="ECO:0000256" key="3">
    <source>
        <dbReference type="ARBA" id="ARBA00022603"/>
    </source>
</evidence>
<reference evidence="7 8" key="1">
    <citation type="submission" date="2020-06" db="EMBL/GenBank/DDBJ databases">
        <title>Genome sequence of Rhizobium sp strain ADMK78.</title>
        <authorList>
            <person name="Rahi P."/>
        </authorList>
    </citation>
    <scope>NUCLEOTIDE SEQUENCE [LARGE SCALE GENOMIC DNA]</scope>
    <source>
        <strain evidence="7 8">ADMK78</strain>
    </source>
</reference>
<name>A0ABX6QQS8_9HYPH</name>
<evidence type="ECO:0000313" key="8">
    <source>
        <dbReference type="Proteomes" id="UP000308530"/>
    </source>
</evidence>
<feature type="domain" description="Tetrapyrrole methylase" evidence="6">
    <location>
        <begin position="14"/>
        <end position="204"/>
    </location>
</feature>
<keyword evidence="2" id="KW-0169">Cobalamin biosynthesis</keyword>
<dbReference type="Proteomes" id="UP000308530">
    <property type="component" value="Chromosome"/>
</dbReference>
<dbReference type="InterPro" id="IPR050714">
    <property type="entry name" value="Cobalamin_biosynth_MTase"/>
</dbReference>
<comment type="pathway">
    <text evidence="1">Cofactor biosynthesis; adenosylcobalamin biosynthesis.</text>
</comment>
<dbReference type="PANTHER" id="PTHR43182">
    <property type="entry name" value="COBALT-PRECORRIN-6B C(15)-METHYLTRANSFERASE (DECARBOXYLATING)"/>
    <property type="match status" value="1"/>
</dbReference>
<dbReference type="PIRSF" id="PIRSF036428">
    <property type="entry name" value="CobL"/>
    <property type="match status" value="1"/>
</dbReference>
<dbReference type="CDD" id="cd02440">
    <property type="entry name" value="AdoMet_MTases"/>
    <property type="match status" value="1"/>
</dbReference>
<keyword evidence="5" id="KW-0949">S-adenosyl-L-methionine</keyword>
<dbReference type="InterPro" id="IPR014008">
    <property type="entry name" value="Cbl_synth_MTase_CbiT"/>
</dbReference>
<evidence type="ECO:0000256" key="4">
    <source>
        <dbReference type="ARBA" id="ARBA00022679"/>
    </source>
</evidence>
<dbReference type="PANTHER" id="PTHR43182:SF1">
    <property type="entry name" value="COBALT-PRECORRIN-7 C(5)-METHYLTRANSFERASE"/>
    <property type="match status" value="1"/>
</dbReference>
<dbReference type="Gene3D" id="3.40.1010.10">
    <property type="entry name" value="Cobalt-precorrin-4 Transmethylase, Domain 1"/>
    <property type="match status" value="1"/>
</dbReference>
<dbReference type="NCBIfam" id="TIGR02469">
    <property type="entry name" value="CbiT"/>
    <property type="match status" value="1"/>
</dbReference>
<dbReference type="EMBL" id="CP058350">
    <property type="protein sequence ID" value="QLF70612.1"/>
    <property type="molecule type" value="Genomic_DNA"/>
</dbReference>
<dbReference type="SUPFAM" id="SSF53790">
    <property type="entry name" value="Tetrapyrrole methylase"/>
    <property type="match status" value="1"/>
</dbReference>
<sequence length="417" mass="44474">MSDRDIDAANGPWLTIVGMGDNGLESLSAEGQALIWQAETLVLGERLEAVIDGSSLPGLKRILTWGAGFRETLDEILKLRGTPVTVLATGDPMHFGIGATLRRYVAAEEMYILPSPSAFSLAASRLGWPLQSVAQISLHGRPLAFLHRHVLPRARILALTSDASTVEQAAALLVNRGFGASVMHVLEHIGGLQERIVTLTARQILEHQPEFSDFNTLAIDCAADGPLLSPVPGLPDEAFLHDGQMTKREVRAVTLAKLQPFPNALLWDVGAGCGSIAIEWMRTGMGTRAIAIEAKPERLTMLRENAVALGVPDLEIVEGVAPAALAGLRRPDVIFIGGGITGEGLFETCWSALDVGGLLVANAVTLEGEAKLIELRTLYGGDLARLQVARAAPVGRYCGWKSLMPVTIWSVVKGEAA</sequence>
<dbReference type="NCBIfam" id="TIGR02467">
    <property type="entry name" value="CbiE"/>
    <property type="match status" value="1"/>
</dbReference>